<dbReference type="Proteomes" id="UP001153678">
    <property type="component" value="Unassembled WGS sequence"/>
</dbReference>
<feature type="non-terminal residue" evidence="1">
    <location>
        <position position="83"/>
    </location>
</feature>
<accession>A0A9W4X1P4</accession>
<evidence type="ECO:0000313" key="2">
    <source>
        <dbReference type="Proteomes" id="UP001153678"/>
    </source>
</evidence>
<evidence type="ECO:0000313" key="1">
    <source>
        <dbReference type="EMBL" id="CAI2195582.1"/>
    </source>
</evidence>
<comment type="caution">
    <text evidence="1">The sequence shown here is derived from an EMBL/GenBank/DDBJ whole genome shotgun (WGS) entry which is preliminary data.</text>
</comment>
<organism evidence="1 2">
    <name type="scientific">Funneliformis geosporum</name>
    <dbReference type="NCBI Taxonomy" id="1117311"/>
    <lineage>
        <taxon>Eukaryota</taxon>
        <taxon>Fungi</taxon>
        <taxon>Fungi incertae sedis</taxon>
        <taxon>Mucoromycota</taxon>
        <taxon>Glomeromycotina</taxon>
        <taxon>Glomeromycetes</taxon>
        <taxon>Glomerales</taxon>
        <taxon>Glomeraceae</taxon>
        <taxon>Funneliformis</taxon>
    </lineage>
</organism>
<dbReference type="EMBL" id="CAMKVN010012657">
    <property type="protein sequence ID" value="CAI2195582.1"/>
    <property type="molecule type" value="Genomic_DNA"/>
</dbReference>
<reference evidence="1" key="1">
    <citation type="submission" date="2022-08" db="EMBL/GenBank/DDBJ databases">
        <authorList>
            <person name="Kallberg Y."/>
            <person name="Tangrot J."/>
            <person name="Rosling A."/>
        </authorList>
    </citation>
    <scope>NUCLEOTIDE SEQUENCE</scope>
    <source>
        <strain evidence="1">Wild A</strain>
    </source>
</reference>
<dbReference type="AlphaFoldDB" id="A0A9W4X1P4"/>
<protein>
    <submittedName>
        <fullName evidence="1">12576_t:CDS:1</fullName>
    </submittedName>
</protein>
<proteinExistence type="predicted"/>
<feature type="non-terminal residue" evidence="1">
    <location>
        <position position="1"/>
    </location>
</feature>
<keyword evidence="2" id="KW-1185">Reference proteome</keyword>
<gene>
    <name evidence="1" type="ORF">FWILDA_LOCUS17150</name>
</gene>
<sequence>LKYVVNKSKEETIHSDLIGKRWYQILKNELESKREDTSEPTKKENYDEETELFFKPSDILTIQELVTKSITNMTEELVVKLLR</sequence>
<dbReference type="OrthoDB" id="2421611at2759"/>
<name>A0A9W4X1P4_9GLOM</name>